<dbReference type="GO" id="GO:0016989">
    <property type="term" value="F:sigma factor antagonist activity"/>
    <property type="evidence" value="ECO:0007669"/>
    <property type="project" value="TreeGrafter"/>
</dbReference>
<dbReference type="Proteomes" id="UP000326780">
    <property type="component" value="Chromosome"/>
</dbReference>
<dbReference type="PIRSF" id="PIRSF018266">
    <property type="entry name" value="FecR"/>
    <property type="match status" value="1"/>
</dbReference>
<dbReference type="AlphaFoldDB" id="A0A5Q0MEC3"/>
<feature type="compositionally biased region" description="Polar residues" evidence="1">
    <location>
        <begin position="13"/>
        <end position="24"/>
    </location>
</feature>
<name>A0A5Q0MEC3_VARPD</name>
<evidence type="ECO:0000313" key="5">
    <source>
        <dbReference type="EMBL" id="QFZ86875.1"/>
    </source>
</evidence>
<dbReference type="InterPro" id="IPR006860">
    <property type="entry name" value="FecR"/>
</dbReference>
<feature type="domain" description="FecR N-terminal" evidence="4">
    <location>
        <begin position="45"/>
        <end position="86"/>
    </location>
</feature>
<proteinExistence type="predicted"/>
<feature type="transmembrane region" description="Helical" evidence="2">
    <location>
        <begin position="124"/>
        <end position="143"/>
    </location>
</feature>
<feature type="region of interest" description="Disordered" evidence="1">
    <location>
        <begin position="1"/>
        <end position="24"/>
    </location>
</feature>
<evidence type="ECO:0000259" key="3">
    <source>
        <dbReference type="Pfam" id="PF04773"/>
    </source>
</evidence>
<gene>
    <name evidence="5" type="ORF">GFK26_30925</name>
</gene>
<dbReference type="Gene3D" id="2.60.120.1440">
    <property type="match status" value="1"/>
</dbReference>
<accession>A0A5Q0MEC3</accession>
<evidence type="ECO:0000256" key="2">
    <source>
        <dbReference type="SAM" id="Phobius"/>
    </source>
</evidence>
<keyword evidence="2" id="KW-0472">Membrane</keyword>
<keyword evidence="2" id="KW-0812">Transmembrane</keyword>
<dbReference type="Pfam" id="PF04773">
    <property type="entry name" value="FecR"/>
    <property type="match status" value="1"/>
</dbReference>
<feature type="domain" description="FecR protein" evidence="3">
    <location>
        <begin position="155"/>
        <end position="246"/>
    </location>
</feature>
<reference evidence="5 6" key="1">
    <citation type="submission" date="2019-10" db="EMBL/GenBank/DDBJ databases">
        <title>Complete genome sequence of Variovorax paradoxus 5C-2.</title>
        <authorList>
            <person name="Gogoleva N.E."/>
            <person name="Balkin A.S."/>
        </authorList>
    </citation>
    <scope>NUCLEOTIDE SEQUENCE [LARGE SCALE GENOMIC DNA]</scope>
    <source>
        <strain evidence="5 6">5C-2</strain>
    </source>
</reference>
<evidence type="ECO:0000313" key="6">
    <source>
        <dbReference type="Proteomes" id="UP000326780"/>
    </source>
</evidence>
<keyword evidence="2" id="KW-1133">Transmembrane helix</keyword>
<dbReference type="Pfam" id="PF16220">
    <property type="entry name" value="DUF4880"/>
    <property type="match status" value="1"/>
</dbReference>
<dbReference type="InterPro" id="IPR012373">
    <property type="entry name" value="Ferrdict_sens_TM"/>
</dbReference>
<protein>
    <submittedName>
        <fullName evidence="5">DUF4880 domain-containing protein</fullName>
    </submittedName>
</protein>
<organism evidence="5 6">
    <name type="scientific">Variovorax paradoxus</name>
    <dbReference type="NCBI Taxonomy" id="34073"/>
    <lineage>
        <taxon>Bacteria</taxon>
        <taxon>Pseudomonadati</taxon>
        <taxon>Pseudomonadota</taxon>
        <taxon>Betaproteobacteria</taxon>
        <taxon>Burkholderiales</taxon>
        <taxon>Comamonadaceae</taxon>
        <taxon>Variovorax</taxon>
    </lineage>
</organism>
<dbReference type="EMBL" id="CP045644">
    <property type="protein sequence ID" value="QFZ86875.1"/>
    <property type="molecule type" value="Genomic_DNA"/>
</dbReference>
<dbReference type="PANTHER" id="PTHR30273:SF2">
    <property type="entry name" value="PROTEIN FECR"/>
    <property type="match status" value="1"/>
</dbReference>
<sequence>MARSRNAWVSRFPRSSATSSRPSCTCTPARYSPMPERAPLDAATEQAIDWLVRLDSGHSNDGDRQAFERWLGAAPAHGAAWTALQQRLNQRLSPALSQLQASGHAAPGVRALSAPPDRRARRRALLGGAAAALLTATGGGLWADRRAPLSAWTSDLRTGTAERRRFALADGSDLLLNARSAVDLDFSGTQRRVRLRAGALIVHAVADAHRSFVVHSAQGTVQALGTRFMVQQDEGRTLVSALEHSVRLRARHDSAAVDLREGASAWIEADRIAPLATARVDPSAWSTGVLEVHDQPLGEVIDALRPYTPAILRVSPEAARVGVYGVYPLDRPMDALQALVDTLPLRVRRWGDWVVHVDVRAA</sequence>
<dbReference type="PANTHER" id="PTHR30273">
    <property type="entry name" value="PERIPLASMIC SIGNAL SENSOR AND SIGMA FACTOR ACTIVATOR FECR-RELATED"/>
    <property type="match status" value="1"/>
</dbReference>
<dbReference type="InterPro" id="IPR032623">
    <property type="entry name" value="FecR_N"/>
</dbReference>
<evidence type="ECO:0000256" key="1">
    <source>
        <dbReference type="SAM" id="MobiDB-lite"/>
    </source>
</evidence>
<evidence type="ECO:0000259" key="4">
    <source>
        <dbReference type="Pfam" id="PF16220"/>
    </source>
</evidence>